<comment type="subcellular location">
    <subcellularLocation>
        <location evidence="1">Golgi apparatus membrane</location>
        <topology evidence="1">Peripheral membrane protein</topology>
    </subcellularLocation>
</comment>
<evidence type="ECO:0000313" key="12">
    <source>
        <dbReference type="Proteomes" id="UP000192247"/>
    </source>
</evidence>
<dbReference type="InterPro" id="IPR048320">
    <property type="entry name" value="COG3_N"/>
</dbReference>
<evidence type="ECO:0000256" key="3">
    <source>
        <dbReference type="ARBA" id="ARBA00020976"/>
    </source>
</evidence>
<dbReference type="GO" id="GO:0007030">
    <property type="term" value="P:Golgi organization"/>
    <property type="evidence" value="ECO:0007669"/>
    <property type="project" value="TreeGrafter"/>
</dbReference>
<feature type="domain" description="Conserved oligomeric Golgi complex subunit 3 C-terminal" evidence="10">
    <location>
        <begin position="266"/>
        <end position="604"/>
    </location>
</feature>
<accession>A0A1V9XQU6</accession>
<evidence type="ECO:0000256" key="2">
    <source>
        <dbReference type="ARBA" id="ARBA00009936"/>
    </source>
</evidence>
<evidence type="ECO:0000256" key="6">
    <source>
        <dbReference type="ARBA" id="ARBA00023034"/>
    </source>
</evidence>
<proteinExistence type="inferred from homology"/>
<dbReference type="PANTHER" id="PTHR13302">
    <property type="entry name" value="CONSERVED OLIGOMERIC GOLGI COMPLEX COMPONENT 3"/>
    <property type="match status" value="1"/>
</dbReference>
<dbReference type="InParanoid" id="A0A1V9XQU6"/>
<evidence type="ECO:0000256" key="8">
    <source>
        <dbReference type="ARBA" id="ARBA00031339"/>
    </source>
</evidence>
<evidence type="ECO:0000313" key="11">
    <source>
        <dbReference type="EMBL" id="OQR75864.1"/>
    </source>
</evidence>
<keyword evidence="7" id="KW-0472">Membrane</keyword>
<evidence type="ECO:0000256" key="4">
    <source>
        <dbReference type="ARBA" id="ARBA00022448"/>
    </source>
</evidence>
<keyword evidence="6" id="KW-0333">Golgi apparatus</keyword>
<dbReference type="AlphaFoldDB" id="A0A1V9XQU6"/>
<organism evidence="11 12">
    <name type="scientific">Tropilaelaps mercedesae</name>
    <dbReference type="NCBI Taxonomy" id="418985"/>
    <lineage>
        <taxon>Eukaryota</taxon>
        <taxon>Metazoa</taxon>
        <taxon>Ecdysozoa</taxon>
        <taxon>Arthropoda</taxon>
        <taxon>Chelicerata</taxon>
        <taxon>Arachnida</taxon>
        <taxon>Acari</taxon>
        <taxon>Parasitiformes</taxon>
        <taxon>Mesostigmata</taxon>
        <taxon>Gamasina</taxon>
        <taxon>Dermanyssoidea</taxon>
        <taxon>Laelapidae</taxon>
        <taxon>Tropilaelaps</taxon>
    </lineage>
</organism>
<dbReference type="STRING" id="418985.A0A1V9XQU6"/>
<dbReference type="GO" id="GO:0005801">
    <property type="term" value="C:cis-Golgi network"/>
    <property type="evidence" value="ECO:0007669"/>
    <property type="project" value="InterPro"/>
</dbReference>
<comment type="similarity">
    <text evidence="2">Belongs to the COG3 family.</text>
</comment>
<evidence type="ECO:0000256" key="1">
    <source>
        <dbReference type="ARBA" id="ARBA00004395"/>
    </source>
</evidence>
<dbReference type="GO" id="GO:0006886">
    <property type="term" value="P:intracellular protein transport"/>
    <property type="evidence" value="ECO:0007669"/>
    <property type="project" value="InterPro"/>
</dbReference>
<dbReference type="GO" id="GO:0000139">
    <property type="term" value="C:Golgi membrane"/>
    <property type="evidence" value="ECO:0007669"/>
    <property type="project" value="UniProtKB-SubCell"/>
</dbReference>
<sequence>MAASVTLAAGDQVRNLLSKWDDPEKPLAPLTERQLTLLDQLETLAGGTTGEKDENMSKEAVAETSTLQIEYANAREFISAFSRVVEPEMQREADRRYLCAVDVFRSYRAECGDLKNDVQKALDQLGLLQTDYKFVTEKTGALHCECESLLSEQSKLAGVSEAIQAKLRHFVELEALQRKLHAPSLTVLSDGFIPLLTRIDECLGFLENHPEYKESTAYVIRYRHLQSSALGMVKAYVSSTLEQSARQVQAASQRSTQANPELDTFTLLYVKFKSHAPRIKSLTAQIEERMAPSNLYSDILEEVHSSYFTQRNLLLAQSLDQAIQDLKDKHPKDHCSFLRQSASLLARLCHDETQLYYQFFSKSNSALDDFLSSLCAKLYDAIRPMIVHVLHLETLSELCSILKQEESATDVRAFQECLHAMLQDVQERLVFRTLVYIRTDILGYNAAPGDLAYPEKLEMMQTIAETLAGAPPLSRSSSRASIASESAVSSAGEVKRRLSSVSGASASPADIHGMWYPTVRRTLLCLSKLYRCLDKSIFQGLSQEVLAMCIESLVLAADSISKRNKTPLHGRLFEIKHLLILREQIAPFQIDFAIKETSLDFTRIRDAALSLMNNKNRLFSLGTNNALLEFLFEGTPQVKESLIDSKKAVDKQLKFVCERFIEEATSHLVGGELRSFLDRCLLITAQSDPNIQLKKQPFAEATAASKVVSASYRDFKERLARLQKAMSLYLANRDTEAILFKPIKNKTVAFYEKLNKVIEDEYSQDDMKIIACPSAEQISMLMSQL</sequence>
<evidence type="ECO:0000256" key="7">
    <source>
        <dbReference type="ARBA" id="ARBA00023136"/>
    </source>
</evidence>
<reference evidence="11 12" key="1">
    <citation type="journal article" date="2017" name="Gigascience">
        <title>Draft genome of the honey bee ectoparasitic mite, Tropilaelaps mercedesae, is shaped by the parasitic life history.</title>
        <authorList>
            <person name="Dong X."/>
            <person name="Armstrong S.D."/>
            <person name="Xia D."/>
            <person name="Makepeace B.L."/>
            <person name="Darby A.C."/>
            <person name="Kadowaki T."/>
        </authorList>
    </citation>
    <scope>NUCLEOTIDE SEQUENCE [LARGE SCALE GENOMIC DNA]</scope>
    <source>
        <strain evidence="11">Wuxi-XJTLU</strain>
    </source>
</reference>
<dbReference type="Proteomes" id="UP000192247">
    <property type="component" value="Unassembled WGS sequence"/>
</dbReference>
<comment type="caution">
    <text evidence="11">The sequence shown here is derived from an EMBL/GenBank/DDBJ whole genome shotgun (WGS) entry which is preliminary data.</text>
</comment>
<dbReference type="GO" id="GO:0017119">
    <property type="term" value="C:Golgi transport complex"/>
    <property type="evidence" value="ECO:0007669"/>
    <property type="project" value="TreeGrafter"/>
</dbReference>
<dbReference type="Pfam" id="PF04136">
    <property type="entry name" value="COG3_N"/>
    <property type="match status" value="1"/>
</dbReference>
<dbReference type="EMBL" id="MNPL01005667">
    <property type="protein sequence ID" value="OQR75864.1"/>
    <property type="molecule type" value="Genomic_DNA"/>
</dbReference>
<dbReference type="PANTHER" id="PTHR13302:SF8">
    <property type="entry name" value="CONSERVED OLIGOMERIC GOLGI COMPLEX SUBUNIT 3"/>
    <property type="match status" value="1"/>
</dbReference>
<keyword evidence="12" id="KW-1185">Reference proteome</keyword>
<protein>
    <recommendedName>
        <fullName evidence="3">Conserved oligomeric Golgi complex subunit 3</fullName>
    </recommendedName>
    <alternativeName>
        <fullName evidence="8">Component of oligomeric Golgi complex 3</fullName>
    </alternativeName>
</protein>
<dbReference type="InterPro" id="IPR048685">
    <property type="entry name" value="COG3_C"/>
</dbReference>
<keyword evidence="5" id="KW-0653">Protein transport</keyword>
<feature type="domain" description="Conserved oligomeric Golgi complex subunit 3 N-terminal" evidence="9">
    <location>
        <begin position="103"/>
        <end position="243"/>
    </location>
</feature>
<gene>
    <name evidence="11" type="ORF">BIW11_08148</name>
</gene>
<evidence type="ECO:0000259" key="9">
    <source>
        <dbReference type="Pfam" id="PF04136"/>
    </source>
</evidence>
<evidence type="ECO:0000256" key="5">
    <source>
        <dbReference type="ARBA" id="ARBA00022927"/>
    </source>
</evidence>
<dbReference type="Pfam" id="PF20671">
    <property type="entry name" value="COG3_C"/>
    <property type="match status" value="1"/>
</dbReference>
<name>A0A1V9XQU6_9ACAR</name>
<dbReference type="GO" id="GO:0006891">
    <property type="term" value="P:intra-Golgi vesicle-mediated transport"/>
    <property type="evidence" value="ECO:0007669"/>
    <property type="project" value="TreeGrafter"/>
</dbReference>
<dbReference type="InterPro" id="IPR007265">
    <property type="entry name" value="COG_su3"/>
</dbReference>
<dbReference type="FunCoup" id="A0A1V9XQU6">
    <property type="interactions" value="1194"/>
</dbReference>
<keyword evidence="4" id="KW-0813">Transport</keyword>
<dbReference type="OrthoDB" id="296793at2759"/>
<evidence type="ECO:0000259" key="10">
    <source>
        <dbReference type="Pfam" id="PF20671"/>
    </source>
</evidence>